<proteinExistence type="predicted"/>
<keyword evidence="2" id="KW-0418">Kinase</keyword>
<evidence type="ECO:0000313" key="2">
    <source>
        <dbReference type="EMBL" id="MBU9697201.1"/>
    </source>
</evidence>
<gene>
    <name evidence="2" type="ORF">GU927_005000</name>
</gene>
<keyword evidence="2" id="KW-0808">Transferase</keyword>
<keyword evidence="3" id="KW-1185">Reference proteome</keyword>
<dbReference type="SUPFAM" id="SSF53795">
    <property type="entry name" value="PEP carboxykinase-like"/>
    <property type="match status" value="1"/>
</dbReference>
<dbReference type="Gene3D" id="3.40.50.300">
    <property type="entry name" value="P-loop containing nucleotide triphosphate hydrolases"/>
    <property type="match status" value="1"/>
</dbReference>
<dbReference type="Pfam" id="PF07475">
    <property type="entry name" value="Hpr_kinase_C"/>
    <property type="match status" value="1"/>
</dbReference>
<organism evidence="2 3">
    <name type="scientific">Paragemmobacter amnigenus</name>
    <dbReference type="NCBI Taxonomy" id="2852097"/>
    <lineage>
        <taxon>Bacteria</taxon>
        <taxon>Pseudomonadati</taxon>
        <taxon>Pseudomonadota</taxon>
        <taxon>Alphaproteobacteria</taxon>
        <taxon>Rhodobacterales</taxon>
        <taxon>Paracoccaceae</taxon>
        <taxon>Paragemmobacter</taxon>
    </lineage>
</organism>
<dbReference type="InterPro" id="IPR027417">
    <property type="entry name" value="P-loop_NTPase"/>
</dbReference>
<dbReference type="Proteomes" id="UP000731907">
    <property type="component" value="Unassembled WGS sequence"/>
</dbReference>
<evidence type="ECO:0000313" key="3">
    <source>
        <dbReference type="Proteomes" id="UP000731907"/>
    </source>
</evidence>
<protein>
    <submittedName>
        <fullName evidence="2">HPr kinase/phosphatase C-terminal domain-containing protein</fullName>
    </submittedName>
</protein>
<reference evidence="2 3" key="1">
    <citation type="submission" date="2021-06" db="EMBL/GenBank/DDBJ databases">
        <title>Rhodobacteraceae bacterium strain HSP-20.</title>
        <authorList>
            <person name="Chen W.-M."/>
        </authorList>
    </citation>
    <scope>NUCLEOTIDE SEQUENCE [LARGE SCALE GENOMIC DNA]</scope>
    <source>
        <strain evidence="2 3">HSP-20</strain>
    </source>
</reference>
<dbReference type="CDD" id="cd01918">
    <property type="entry name" value="HprK_C"/>
    <property type="match status" value="1"/>
</dbReference>
<dbReference type="RefSeq" id="WP_161761254.1">
    <property type="nucleotide sequence ID" value="NZ_JAAATX020000003.1"/>
</dbReference>
<dbReference type="EMBL" id="JAAATX020000003">
    <property type="protein sequence ID" value="MBU9697201.1"/>
    <property type="molecule type" value="Genomic_DNA"/>
</dbReference>
<name>A0ABS6J1U5_9RHOB</name>
<comment type="caution">
    <text evidence="2">The sequence shown here is derived from an EMBL/GenBank/DDBJ whole genome shotgun (WGS) entry which is preliminary data.</text>
</comment>
<sequence length="141" mass="14616">MSGDVLTLHATCVAVEGRGVLVTGPSGSGKSSLALALMAHGARLVADDRVTLSLRDGALWASCPPAIRGMIEARGLGLLAADALDGAAVRVVVDLGQTEGMRLPPLREVTYLGRTVSLVLGQQGPHFPAALLHYVRAGRRE</sequence>
<dbReference type="InterPro" id="IPR011104">
    <property type="entry name" value="Hpr_kin/Pase_C"/>
</dbReference>
<accession>A0ABS6J1U5</accession>
<feature type="domain" description="HPr kinase/phosphorylase C-terminal" evidence="1">
    <location>
        <begin position="7"/>
        <end position="87"/>
    </location>
</feature>
<evidence type="ECO:0000259" key="1">
    <source>
        <dbReference type="Pfam" id="PF07475"/>
    </source>
</evidence>
<dbReference type="GO" id="GO:0016301">
    <property type="term" value="F:kinase activity"/>
    <property type="evidence" value="ECO:0007669"/>
    <property type="project" value="UniProtKB-KW"/>
</dbReference>